<comment type="cofactor">
    <cofactor evidence="1">
        <name>Cu(2+)</name>
        <dbReference type="ChEBI" id="CHEBI:29036"/>
    </cofactor>
</comment>
<keyword evidence="4" id="KW-1015">Disulfide bond</keyword>
<proteinExistence type="inferred from homology"/>
<evidence type="ECO:0000256" key="3">
    <source>
        <dbReference type="ARBA" id="ARBA00023008"/>
    </source>
</evidence>
<dbReference type="InterPro" id="IPR052282">
    <property type="entry name" value="Starch-active_LPMO"/>
</dbReference>
<organism evidence="9 11">
    <name type="scientific">Caulochytrium protostelioides</name>
    <dbReference type="NCBI Taxonomy" id="1555241"/>
    <lineage>
        <taxon>Eukaryota</taxon>
        <taxon>Fungi</taxon>
        <taxon>Fungi incertae sedis</taxon>
        <taxon>Chytridiomycota</taxon>
        <taxon>Chytridiomycota incertae sedis</taxon>
        <taxon>Chytridiomycetes</taxon>
        <taxon>Caulochytriales</taxon>
        <taxon>Caulochytriaceae</taxon>
        <taxon>Caulochytrium</taxon>
    </lineage>
</organism>
<evidence type="ECO:0000256" key="5">
    <source>
        <dbReference type="ARBA" id="ARBA00023180"/>
    </source>
</evidence>
<sequence>MLRHIFTVATFLVAAASNVQAHGRMTNPVSRQLAADSDPTSANYPINGAAQRMMDSAPEPCGGVSKAGSLGKVTNLTTGPVNIEYLITANHKGTAQISISKDEVNFVNISELFEVQSGTNSVPATIPSGYEGAAIIRFKWDAAITPEHYINCADVMISGGGYGAPTASTTAPAAAAATTAAAAPAATTTAAASPAATEPVPAAVGDVAAGAGANASTSSQCSTASSPSAPAASPISAVKLDVVAPGAETGACKLGAFQCSADQAGFARCVYQSGSATGWSAVQKCAAGTLCTNDASPCTTLASSKANKTRRRRWVQAEAESQ</sequence>
<evidence type="ECO:0000313" key="10">
    <source>
        <dbReference type="EMBL" id="RKP02389.1"/>
    </source>
</evidence>
<dbReference type="InterPro" id="IPR004302">
    <property type="entry name" value="Cellulose/chitin-bd_N"/>
</dbReference>
<keyword evidence="12" id="KW-1185">Reference proteome</keyword>
<reference evidence="9" key="3">
    <citation type="submission" date="2018-08" db="EMBL/GenBank/DDBJ databases">
        <title>Leveraging single-cell genomics to expand the Fungal Tree of Life.</title>
        <authorList>
            <consortium name="DOE Joint Genome Institute"/>
            <person name="Ahrendt S.R."/>
            <person name="Quandt C.A."/>
            <person name="Ciobanu D."/>
            <person name="Clum A."/>
            <person name="Salamov A."/>
            <person name="Andreopoulos B."/>
            <person name="Cheng J.-F."/>
            <person name="Woyke T."/>
            <person name="Pelin A."/>
            <person name="Henrissat B."/>
            <person name="Reynolds N."/>
            <person name="Benny G.L."/>
            <person name="Smith M.E."/>
            <person name="James T.Y."/>
            <person name="Grigoriev I.V."/>
        </authorList>
    </citation>
    <scope>NUCLEOTIDE SEQUENCE</scope>
    <source>
        <strain evidence="9">ATCC 52028</strain>
    </source>
</reference>
<dbReference type="GO" id="GO:0046872">
    <property type="term" value="F:metal ion binding"/>
    <property type="evidence" value="ECO:0007669"/>
    <property type="project" value="UniProtKB-KW"/>
</dbReference>
<dbReference type="InterPro" id="IPR014756">
    <property type="entry name" value="Ig_E-set"/>
</dbReference>
<reference evidence="10" key="2">
    <citation type="submission" date="2018-04" db="EMBL/GenBank/DDBJ databases">
        <title>Leveraging single-cell genomics to expand the Fungal Tree of Life.</title>
        <authorList>
            <consortium name="DOE Joint Genome Institute"/>
            <person name="Ahrendt S.R."/>
            <person name="Quandt C.A."/>
            <person name="Ciobanu D."/>
            <person name="Clum A."/>
            <person name="Salamov A."/>
            <person name="Andreopoulos B."/>
            <person name="Cheng J.-F."/>
            <person name="Woyke T."/>
            <person name="Pelin A."/>
            <person name="Henrissat B."/>
            <person name="Benny G.L."/>
            <person name="Smith M.E."/>
            <person name="James T.Y."/>
            <person name="Grigoriev I.V."/>
        </authorList>
    </citation>
    <scope>NUCLEOTIDE SEQUENCE</scope>
    <source>
        <strain evidence="10">ATCC 52028</strain>
    </source>
</reference>
<feature type="chain" id="PRO_5033830242" description="Chitin-binding type-4 domain-containing protein" evidence="7">
    <location>
        <begin position="22"/>
        <end position="322"/>
    </location>
</feature>
<evidence type="ECO:0000256" key="7">
    <source>
        <dbReference type="SAM" id="SignalP"/>
    </source>
</evidence>
<dbReference type="Proteomes" id="UP000268535">
    <property type="component" value="Unassembled WGS sequence"/>
</dbReference>
<keyword evidence="5" id="KW-0325">Glycoprotein</keyword>
<dbReference type="PANTHER" id="PTHR36575">
    <property type="entry name" value="BINDING PROTEIN, PUTATIVE (AFU_ORTHOLOGUE AFUA_1G14430)-RELATED"/>
    <property type="match status" value="1"/>
</dbReference>
<keyword evidence="7" id="KW-0732">Signal</keyword>
<dbReference type="SUPFAM" id="SSF81296">
    <property type="entry name" value="E set domains"/>
    <property type="match status" value="1"/>
</dbReference>
<evidence type="ECO:0000259" key="8">
    <source>
        <dbReference type="Pfam" id="PF03067"/>
    </source>
</evidence>
<dbReference type="Pfam" id="PF03067">
    <property type="entry name" value="LPMO_10"/>
    <property type="match status" value="1"/>
</dbReference>
<dbReference type="EMBL" id="ML014144">
    <property type="protein sequence ID" value="RKP02389.1"/>
    <property type="molecule type" value="Genomic_DNA"/>
</dbReference>
<evidence type="ECO:0000313" key="11">
    <source>
        <dbReference type="Proteomes" id="UP000268535"/>
    </source>
</evidence>
<feature type="signal peptide" evidence="7">
    <location>
        <begin position="1"/>
        <end position="21"/>
    </location>
</feature>
<keyword evidence="2" id="KW-0479">Metal-binding</keyword>
<dbReference type="Proteomes" id="UP000274922">
    <property type="component" value="Unassembled WGS sequence"/>
</dbReference>
<gene>
    <name evidence="9" type="ORF">CAUPRSCDRAFT_10963</name>
    <name evidence="10" type="ORF">CXG81DRAFT_24933</name>
</gene>
<comment type="similarity">
    <text evidence="6">Belongs to the polysaccharide monooxygenase AA13 family.</text>
</comment>
<dbReference type="EMBL" id="ML009298">
    <property type="protein sequence ID" value="RKO97360.1"/>
    <property type="molecule type" value="Genomic_DNA"/>
</dbReference>
<evidence type="ECO:0000313" key="12">
    <source>
        <dbReference type="Proteomes" id="UP000274922"/>
    </source>
</evidence>
<name>A0A4P9X0D2_9FUNG</name>
<feature type="domain" description="Chitin-binding type-4" evidence="8">
    <location>
        <begin position="22"/>
        <end position="155"/>
    </location>
</feature>
<dbReference type="AlphaFoldDB" id="A0A4P9X0D2"/>
<reference evidence="11 12" key="1">
    <citation type="journal article" date="2018" name="Nat. Microbiol.">
        <title>Leveraging single-cell genomics to expand the fungal tree of life.</title>
        <authorList>
            <person name="Ahrendt S.R."/>
            <person name="Quandt C.A."/>
            <person name="Ciobanu D."/>
            <person name="Clum A."/>
            <person name="Salamov A."/>
            <person name="Andreopoulos B."/>
            <person name="Cheng J.F."/>
            <person name="Woyke T."/>
            <person name="Pelin A."/>
            <person name="Henrissat B."/>
            <person name="Reynolds N.K."/>
            <person name="Benny G.L."/>
            <person name="Smith M.E."/>
            <person name="James T.Y."/>
            <person name="Grigoriev I.V."/>
        </authorList>
    </citation>
    <scope>NUCLEOTIDE SEQUENCE [LARGE SCALE GENOMIC DNA]</scope>
    <source>
        <strain evidence="11 12">ATCC 52028</strain>
    </source>
</reference>
<evidence type="ECO:0000256" key="4">
    <source>
        <dbReference type="ARBA" id="ARBA00023157"/>
    </source>
</evidence>
<accession>A0A4P9X0D2</accession>
<keyword evidence="3" id="KW-0186">Copper</keyword>
<evidence type="ECO:0000256" key="6">
    <source>
        <dbReference type="ARBA" id="ARBA00034311"/>
    </source>
</evidence>
<dbReference type="OrthoDB" id="2342176at2759"/>
<dbReference type="PANTHER" id="PTHR36575:SF2">
    <property type="entry name" value="CHITIN-BINDING TYPE-4 DOMAIN-CONTAINING PROTEIN-RELATED"/>
    <property type="match status" value="1"/>
</dbReference>
<evidence type="ECO:0000256" key="2">
    <source>
        <dbReference type="ARBA" id="ARBA00022723"/>
    </source>
</evidence>
<dbReference type="Gene3D" id="2.70.50.70">
    <property type="match status" value="1"/>
</dbReference>
<protein>
    <recommendedName>
        <fullName evidence="8">Chitin-binding type-4 domain-containing protein</fullName>
    </recommendedName>
</protein>
<evidence type="ECO:0000256" key="1">
    <source>
        <dbReference type="ARBA" id="ARBA00001973"/>
    </source>
</evidence>
<evidence type="ECO:0000313" key="9">
    <source>
        <dbReference type="EMBL" id="RKO97360.1"/>
    </source>
</evidence>